<dbReference type="Proteomes" id="UP000238479">
    <property type="component" value="Chromosome 2"/>
</dbReference>
<evidence type="ECO:0000313" key="3">
    <source>
        <dbReference type="Proteomes" id="UP000238479"/>
    </source>
</evidence>
<dbReference type="OMA" id="CTIGYKR"/>
<evidence type="ECO:0000313" key="2">
    <source>
        <dbReference type="EMBL" id="PRQ53290.1"/>
    </source>
</evidence>
<dbReference type="AlphaFoldDB" id="A0A2P6S3N5"/>
<comment type="caution">
    <text evidence="2">The sequence shown here is derived from an EMBL/GenBank/DDBJ whole genome shotgun (WGS) entry which is preliminary data.</text>
</comment>
<dbReference type="CDD" id="cd03024">
    <property type="entry name" value="DsbA_FrnE"/>
    <property type="match status" value="1"/>
</dbReference>
<dbReference type="GO" id="GO:0016491">
    <property type="term" value="F:oxidoreductase activity"/>
    <property type="evidence" value="ECO:0007669"/>
    <property type="project" value="InterPro"/>
</dbReference>
<dbReference type="PANTHER" id="PTHR13887:SF41">
    <property type="entry name" value="THIOREDOXIN SUPERFAMILY PROTEIN"/>
    <property type="match status" value="1"/>
</dbReference>
<organism evidence="2 3">
    <name type="scientific">Rosa chinensis</name>
    <name type="common">China rose</name>
    <dbReference type="NCBI Taxonomy" id="74649"/>
    <lineage>
        <taxon>Eukaryota</taxon>
        <taxon>Viridiplantae</taxon>
        <taxon>Streptophyta</taxon>
        <taxon>Embryophyta</taxon>
        <taxon>Tracheophyta</taxon>
        <taxon>Spermatophyta</taxon>
        <taxon>Magnoliopsida</taxon>
        <taxon>eudicotyledons</taxon>
        <taxon>Gunneridae</taxon>
        <taxon>Pentapetalae</taxon>
        <taxon>rosids</taxon>
        <taxon>fabids</taxon>
        <taxon>Rosales</taxon>
        <taxon>Rosaceae</taxon>
        <taxon>Rosoideae</taxon>
        <taxon>Rosoideae incertae sedis</taxon>
        <taxon>Rosa</taxon>
    </lineage>
</organism>
<sequence length="220" mass="25192">MAANHPFRVPKKPCTVDIISDPVCPWCFIGKKNLDKALEEADPLYVFELRWHPFQLYPDIPKEGIDKKKHSEDKHGSTHISEVVEMRIGDILRTTYDALEYKLSGIMGDPLDYHRLVYFAGEQDHDMQHDLVDEILLGYFTEEKDIADREYLLECAGKIGIEGAAEFLEDPNNGLNEVTEDIKKYSRTKQVPYYVFNGKVDCVGAQPSEVFMRAFEAATK</sequence>
<protein>
    <submittedName>
        <fullName evidence="2">Putative DSBA-like thioredoxin domain-containing protein</fullName>
    </submittedName>
</protein>
<gene>
    <name evidence="2" type="ORF">RchiOBHm_Chr2g0164911</name>
</gene>
<dbReference type="STRING" id="74649.A0A2P6S3N5"/>
<dbReference type="OrthoDB" id="1930760at2759"/>
<dbReference type="InterPro" id="IPR001853">
    <property type="entry name" value="DSBA-like_thioredoxin_dom"/>
</dbReference>
<keyword evidence="3" id="KW-1185">Reference proteome</keyword>
<dbReference type="EMBL" id="PDCK01000040">
    <property type="protein sequence ID" value="PRQ53290.1"/>
    <property type="molecule type" value="Genomic_DNA"/>
</dbReference>
<evidence type="ECO:0000259" key="1">
    <source>
        <dbReference type="Pfam" id="PF01323"/>
    </source>
</evidence>
<name>A0A2P6S3N5_ROSCH</name>
<dbReference type="PANTHER" id="PTHR13887">
    <property type="entry name" value="GLUTATHIONE S-TRANSFERASE KAPPA"/>
    <property type="match status" value="1"/>
</dbReference>
<feature type="domain" description="DSBA-like thioredoxin" evidence="1">
    <location>
        <begin position="15"/>
        <end position="214"/>
    </location>
</feature>
<dbReference type="InterPro" id="IPR036249">
    <property type="entry name" value="Thioredoxin-like_sf"/>
</dbReference>
<proteinExistence type="predicted"/>
<dbReference type="Pfam" id="PF01323">
    <property type="entry name" value="DSBA"/>
    <property type="match status" value="1"/>
</dbReference>
<accession>A0A2P6S3N5</accession>
<dbReference type="Gramene" id="PRQ53290">
    <property type="protein sequence ID" value="PRQ53290"/>
    <property type="gene ID" value="RchiOBHm_Chr2g0164911"/>
</dbReference>
<dbReference type="Gene3D" id="3.40.30.10">
    <property type="entry name" value="Glutaredoxin"/>
    <property type="match status" value="1"/>
</dbReference>
<dbReference type="SUPFAM" id="SSF52833">
    <property type="entry name" value="Thioredoxin-like"/>
    <property type="match status" value="1"/>
</dbReference>
<reference evidence="2 3" key="1">
    <citation type="journal article" date="2018" name="Nat. Genet.">
        <title>The Rosa genome provides new insights in the design of modern roses.</title>
        <authorList>
            <person name="Bendahmane M."/>
        </authorList>
    </citation>
    <scope>NUCLEOTIDE SEQUENCE [LARGE SCALE GENOMIC DNA]</scope>
    <source>
        <strain evidence="3">cv. Old Blush</strain>
    </source>
</reference>